<proteinExistence type="predicted"/>
<evidence type="ECO:0000313" key="4">
    <source>
        <dbReference type="Proteomes" id="UP000828390"/>
    </source>
</evidence>
<keyword evidence="4" id="KW-1185">Reference proteome</keyword>
<evidence type="ECO:0000259" key="2">
    <source>
        <dbReference type="Pfam" id="PF08030"/>
    </source>
</evidence>
<keyword evidence="1" id="KW-0560">Oxidoreductase</keyword>
<reference evidence="3" key="1">
    <citation type="journal article" date="2019" name="bioRxiv">
        <title>The Genome of the Zebra Mussel, Dreissena polymorpha: A Resource for Invasive Species Research.</title>
        <authorList>
            <person name="McCartney M.A."/>
            <person name="Auch B."/>
            <person name="Kono T."/>
            <person name="Mallez S."/>
            <person name="Zhang Y."/>
            <person name="Obille A."/>
            <person name="Becker A."/>
            <person name="Abrahante J.E."/>
            <person name="Garbe J."/>
            <person name="Badalamenti J.P."/>
            <person name="Herman A."/>
            <person name="Mangelson H."/>
            <person name="Liachko I."/>
            <person name="Sullivan S."/>
            <person name="Sone E.D."/>
            <person name="Koren S."/>
            <person name="Silverstein K.A.T."/>
            <person name="Beckman K.B."/>
            <person name="Gohl D.M."/>
        </authorList>
    </citation>
    <scope>NUCLEOTIDE SEQUENCE</scope>
    <source>
        <strain evidence="3">Duluth1</strain>
        <tissue evidence="3">Whole animal</tissue>
    </source>
</reference>
<accession>A0A9D4G9P5</accession>
<dbReference type="GO" id="GO:0006952">
    <property type="term" value="P:defense response"/>
    <property type="evidence" value="ECO:0007669"/>
    <property type="project" value="TreeGrafter"/>
</dbReference>
<dbReference type="GO" id="GO:0043020">
    <property type="term" value="C:NADPH oxidase complex"/>
    <property type="evidence" value="ECO:0007669"/>
    <property type="project" value="TreeGrafter"/>
</dbReference>
<dbReference type="InterPro" id="IPR039261">
    <property type="entry name" value="FNR_nucleotide-bd"/>
</dbReference>
<evidence type="ECO:0000313" key="3">
    <source>
        <dbReference type="EMBL" id="KAH3813115.1"/>
    </source>
</evidence>
<name>A0A9D4G9P5_DREPO</name>
<feature type="non-terminal residue" evidence="3">
    <location>
        <position position="1"/>
    </location>
</feature>
<sequence length="154" mass="17527">IVEGNTVLHSLVSVPDTFEEVAKKIFGHLPKCGRDHHHHFYCQCFIDGPYGTETREVFDTEHAVLIGASIGVTPSPRICKVSGTEKVEMDMHLKKLDFVWVNSDQKSFEWFLTLLNKLEIEQSDHRGPLKNSIQMHMYMTAAQKKTDMKGIGLQ</sequence>
<organism evidence="3 4">
    <name type="scientific">Dreissena polymorpha</name>
    <name type="common">Zebra mussel</name>
    <name type="synonym">Mytilus polymorpha</name>
    <dbReference type="NCBI Taxonomy" id="45954"/>
    <lineage>
        <taxon>Eukaryota</taxon>
        <taxon>Metazoa</taxon>
        <taxon>Spiralia</taxon>
        <taxon>Lophotrochozoa</taxon>
        <taxon>Mollusca</taxon>
        <taxon>Bivalvia</taxon>
        <taxon>Autobranchia</taxon>
        <taxon>Heteroconchia</taxon>
        <taxon>Euheterodonta</taxon>
        <taxon>Imparidentia</taxon>
        <taxon>Neoheterodontei</taxon>
        <taxon>Myida</taxon>
        <taxon>Dreissenoidea</taxon>
        <taxon>Dreissenidae</taxon>
        <taxon>Dreissena</taxon>
    </lineage>
</organism>
<dbReference type="Proteomes" id="UP000828390">
    <property type="component" value="Unassembled WGS sequence"/>
</dbReference>
<dbReference type="GO" id="GO:0016175">
    <property type="term" value="F:superoxide-generating NAD(P)H oxidase activity"/>
    <property type="evidence" value="ECO:0007669"/>
    <property type="project" value="TreeGrafter"/>
</dbReference>
<comment type="caution">
    <text evidence="3">The sequence shown here is derived from an EMBL/GenBank/DDBJ whole genome shotgun (WGS) entry which is preliminary data.</text>
</comment>
<dbReference type="Pfam" id="PF08030">
    <property type="entry name" value="NAD_binding_6"/>
    <property type="match status" value="1"/>
</dbReference>
<dbReference type="AlphaFoldDB" id="A0A9D4G9P5"/>
<dbReference type="InterPro" id="IPR050369">
    <property type="entry name" value="RBOH/FRE"/>
</dbReference>
<gene>
    <name evidence="3" type="ORF">DPMN_141565</name>
</gene>
<feature type="non-terminal residue" evidence="3">
    <location>
        <position position="154"/>
    </location>
</feature>
<dbReference type="Gene3D" id="3.40.50.80">
    <property type="entry name" value="Nucleotide-binding domain of ferredoxin-NADP reductase (FNR) module"/>
    <property type="match status" value="1"/>
</dbReference>
<dbReference type="GO" id="GO:0042554">
    <property type="term" value="P:superoxide anion generation"/>
    <property type="evidence" value="ECO:0007669"/>
    <property type="project" value="TreeGrafter"/>
</dbReference>
<dbReference type="PANTHER" id="PTHR11972">
    <property type="entry name" value="NADPH OXIDASE"/>
    <property type="match status" value="1"/>
</dbReference>
<feature type="domain" description="Ferric reductase NAD binding" evidence="2">
    <location>
        <begin position="62"/>
        <end position="148"/>
    </location>
</feature>
<reference evidence="3" key="2">
    <citation type="submission" date="2020-11" db="EMBL/GenBank/DDBJ databases">
        <authorList>
            <person name="McCartney M.A."/>
            <person name="Auch B."/>
            <person name="Kono T."/>
            <person name="Mallez S."/>
            <person name="Becker A."/>
            <person name="Gohl D.M."/>
            <person name="Silverstein K.A.T."/>
            <person name="Koren S."/>
            <person name="Bechman K.B."/>
            <person name="Herman A."/>
            <person name="Abrahante J.E."/>
            <person name="Garbe J."/>
        </authorList>
    </citation>
    <scope>NUCLEOTIDE SEQUENCE</scope>
    <source>
        <strain evidence="3">Duluth1</strain>
        <tissue evidence="3">Whole animal</tissue>
    </source>
</reference>
<evidence type="ECO:0000256" key="1">
    <source>
        <dbReference type="ARBA" id="ARBA00023002"/>
    </source>
</evidence>
<dbReference type="InterPro" id="IPR013121">
    <property type="entry name" value="Fe_red_NAD-bd_6"/>
</dbReference>
<protein>
    <recommendedName>
        <fullName evidence="2">Ferric reductase NAD binding domain-containing protein</fullName>
    </recommendedName>
</protein>
<dbReference type="EMBL" id="JAIWYP010000006">
    <property type="protein sequence ID" value="KAH3813115.1"/>
    <property type="molecule type" value="Genomic_DNA"/>
</dbReference>
<dbReference type="PANTHER" id="PTHR11972:SF58">
    <property type="entry name" value="NADPH OXIDASE 5"/>
    <property type="match status" value="1"/>
</dbReference>